<gene>
    <name evidence="1" type="ORF">C2869_05540</name>
</gene>
<evidence type="ECO:0000313" key="2">
    <source>
        <dbReference type="Proteomes" id="UP000244441"/>
    </source>
</evidence>
<reference evidence="1 2" key="1">
    <citation type="submission" date="2018-01" db="EMBL/GenBank/DDBJ databases">
        <title>Genome sequence of a Cantenovulum-like bacteria.</title>
        <authorList>
            <person name="Tan W.R."/>
            <person name="Lau N.-S."/>
            <person name="Go F."/>
            <person name="Amirul A.-A.A."/>
        </authorList>
    </citation>
    <scope>NUCLEOTIDE SEQUENCE [LARGE SCALE GENOMIC DNA]</scope>
    <source>
        <strain evidence="1 2">CCB-QB4</strain>
    </source>
</reference>
<evidence type="ECO:0000313" key="1">
    <source>
        <dbReference type="EMBL" id="AWB65937.1"/>
    </source>
</evidence>
<accession>A0A2S0VNZ1</accession>
<dbReference type="Proteomes" id="UP000244441">
    <property type="component" value="Chromosome"/>
</dbReference>
<dbReference type="AlphaFoldDB" id="A0A2S0VNZ1"/>
<dbReference type="EMBL" id="CP026604">
    <property type="protein sequence ID" value="AWB65937.1"/>
    <property type="molecule type" value="Genomic_DNA"/>
</dbReference>
<name>A0A2S0VNZ1_9ALTE</name>
<dbReference type="KEGG" id="cate:C2869_05540"/>
<proteinExistence type="predicted"/>
<keyword evidence="2" id="KW-1185">Reference proteome</keyword>
<dbReference type="OrthoDB" id="5767078at2"/>
<organism evidence="1 2">
    <name type="scientific">Saccharobesus litoralis</name>
    <dbReference type="NCBI Taxonomy" id="2172099"/>
    <lineage>
        <taxon>Bacteria</taxon>
        <taxon>Pseudomonadati</taxon>
        <taxon>Pseudomonadota</taxon>
        <taxon>Gammaproteobacteria</taxon>
        <taxon>Alteromonadales</taxon>
        <taxon>Alteromonadaceae</taxon>
        <taxon>Saccharobesus</taxon>
    </lineage>
</organism>
<dbReference type="RefSeq" id="WP_108602009.1">
    <property type="nucleotide sequence ID" value="NZ_CP026604.1"/>
</dbReference>
<sequence length="152" mass="17383">MSPFQNHAHYLKIFILIFSFSLFGCNQSASDLGPTPEEVAIEFFEALYNQKDLDKAVTYTTPKIKRIMLHYKTASAVQRHVLNMKYDQVVIEIDKTGRGQPLIEKTAKSAKVTLFFSGHYDGRKMKDLKTVEMTKQADGWKVKKIKSDPYAS</sequence>
<protein>
    <submittedName>
        <fullName evidence="1">Uncharacterized protein</fullName>
    </submittedName>
</protein>